<dbReference type="OrthoDB" id="10322031at2759"/>
<feature type="transmembrane region" description="Helical" evidence="5">
    <location>
        <begin position="175"/>
        <end position="197"/>
    </location>
</feature>
<dbReference type="EMBL" id="JABANP010000005">
    <property type="protein sequence ID" value="KAF4697168.1"/>
    <property type="molecule type" value="Genomic_DNA"/>
</dbReference>
<dbReference type="Gene3D" id="1.10.287.70">
    <property type="match status" value="1"/>
</dbReference>
<feature type="transmembrane region" description="Helical" evidence="5">
    <location>
        <begin position="63"/>
        <end position="83"/>
    </location>
</feature>
<feature type="domain" description="Ion transport" evidence="6">
    <location>
        <begin position="78"/>
        <end position="313"/>
    </location>
</feature>
<dbReference type="AlphaFoldDB" id="A0A7J6PM35"/>
<evidence type="ECO:0000259" key="6">
    <source>
        <dbReference type="Pfam" id="PF00520"/>
    </source>
</evidence>
<proteinExistence type="predicted"/>
<evidence type="ECO:0000256" key="3">
    <source>
        <dbReference type="ARBA" id="ARBA00022989"/>
    </source>
</evidence>
<comment type="subcellular location">
    <subcellularLocation>
        <location evidence="1">Membrane</location>
        <topology evidence="1">Multi-pass membrane protein</topology>
    </subcellularLocation>
</comment>
<evidence type="ECO:0000256" key="5">
    <source>
        <dbReference type="SAM" id="Phobius"/>
    </source>
</evidence>
<protein>
    <recommendedName>
        <fullName evidence="6">Ion transport domain-containing protein</fullName>
    </recommendedName>
</protein>
<dbReference type="InterPro" id="IPR005821">
    <property type="entry name" value="Ion_trans_dom"/>
</dbReference>
<dbReference type="GO" id="GO:0016020">
    <property type="term" value="C:membrane"/>
    <property type="evidence" value="ECO:0007669"/>
    <property type="project" value="UniProtKB-SubCell"/>
</dbReference>
<feature type="transmembrane region" description="Helical" evidence="5">
    <location>
        <begin position="204"/>
        <end position="226"/>
    </location>
</feature>
<keyword evidence="3 5" id="KW-1133">Transmembrane helix</keyword>
<dbReference type="Pfam" id="PF00520">
    <property type="entry name" value="Ion_trans"/>
    <property type="match status" value="1"/>
</dbReference>
<keyword evidence="2 5" id="KW-0812">Transmembrane</keyword>
<sequence>MGTDVPPHSSPRESRFPAMNIWRRSLAQSGELASIQFECLPRWGNSILRTLAGTMVLRTLPRFVYAGVWFSISVLLGMVASQLQCFTACVRNTDHFPEDSVPVCRACPTSWVVVDTMWLAFNGLDVLLCTIGLIACERATRKARWSIRLHITVGLSMFIWASIEASQSLGYCWVYLNLRMFTFSTQLPGFTAIFGAIFGLGSTLIFAFVPFFSFLYLGACIGWLAFGAVPSSGTENYGTILDAIWSTLQLSSADSWSTGLAKPIFGDVDGERSWVLSAFSRLYFGLSIILFNFILVNSFVALMVEAIQYRSRRDAQHFGHMTTRRASSMLDVEFSTRASVDTTASQDPPDVMDLLMAQSAAIRALTEEVASLRREVRKEASFVELDVPRVRSSVL</sequence>
<dbReference type="SUPFAM" id="SSF81324">
    <property type="entry name" value="Voltage-gated potassium channels"/>
    <property type="match status" value="1"/>
</dbReference>
<comment type="caution">
    <text evidence="7">The sequence shown here is derived from an EMBL/GenBank/DDBJ whole genome shotgun (WGS) entry which is preliminary data.</text>
</comment>
<accession>A0A7J6PM35</accession>
<name>A0A7J6PM35_PEROL</name>
<evidence type="ECO:0000256" key="1">
    <source>
        <dbReference type="ARBA" id="ARBA00004141"/>
    </source>
</evidence>
<evidence type="ECO:0000256" key="4">
    <source>
        <dbReference type="ARBA" id="ARBA00023136"/>
    </source>
</evidence>
<reference evidence="7 8" key="1">
    <citation type="submission" date="2020-04" db="EMBL/GenBank/DDBJ databases">
        <title>Perkinsus olseni comparative genomics.</title>
        <authorList>
            <person name="Bogema D.R."/>
        </authorList>
    </citation>
    <scope>NUCLEOTIDE SEQUENCE [LARGE SCALE GENOMIC DNA]</scope>
    <source>
        <strain evidence="7">00978-12</strain>
    </source>
</reference>
<organism evidence="7 8">
    <name type="scientific">Perkinsus olseni</name>
    <name type="common">Perkinsus atlanticus</name>
    <dbReference type="NCBI Taxonomy" id="32597"/>
    <lineage>
        <taxon>Eukaryota</taxon>
        <taxon>Sar</taxon>
        <taxon>Alveolata</taxon>
        <taxon>Perkinsozoa</taxon>
        <taxon>Perkinsea</taxon>
        <taxon>Perkinsida</taxon>
        <taxon>Perkinsidae</taxon>
        <taxon>Perkinsus</taxon>
    </lineage>
</organism>
<dbReference type="Proteomes" id="UP000541610">
    <property type="component" value="Unassembled WGS sequence"/>
</dbReference>
<feature type="transmembrane region" description="Helical" evidence="5">
    <location>
        <begin position="147"/>
        <end position="163"/>
    </location>
</feature>
<dbReference type="GO" id="GO:0005216">
    <property type="term" value="F:monoatomic ion channel activity"/>
    <property type="evidence" value="ECO:0007669"/>
    <property type="project" value="InterPro"/>
</dbReference>
<evidence type="ECO:0000313" key="8">
    <source>
        <dbReference type="Proteomes" id="UP000541610"/>
    </source>
</evidence>
<keyword evidence="4 5" id="KW-0472">Membrane</keyword>
<feature type="transmembrane region" description="Helical" evidence="5">
    <location>
        <begin position="282"/>
        <end position="304"/>
    </location>
</feature>
<gene>
    <name evidence="7" type="ORF">FOZ60_011841</name>
</gene>
<evidence type="ECO:0000256" key="2">
    <source>
        <dbReference type="ARBA" id="ARBA00022692"/>
    </source>
</evidence>
<feature type="transmembrane region" description="Helical" evidence="5">
    <location>
        <begin position="117"/>
        <end position="135"/>
    </location>
</feature>
<evidence type="ECO:0000313" key="7">
    <source>
        <dbReference type="EMBL" id="KAF4697168.1"/>
    </source>
</evidence>